<dbReference type="PROSITE" id="PS51186">
    <property type="entry name" value="GNAT"/>
    <property type="match status" value="1"/>
</dbReference>
<organism evidence="2 3">
    <name type="scientific">Marinobacter mobilis</name>
    <dbReference type="NCBI Taxonomy" id="488533"/>
    <lineage>
        <taxon>Bacteria</taxon>
        <taxon>Pseudomonadati</taxon>
        <taxon>Pseudomonadota</taxon>
        <taxon>Gammaproteobacteria</taxon>
        <taxon>Pseudomonadales</taxon>
        <taxon>Marinobacteraceae</taxon>
        <taxon>Marinobacter</taxon>
    </lineage>
</organism>
<evidence type="ECO:0000313" key="3">
    <source>
        <dbReference type="Proteomes" id="UP000199675"/>
    </source>
</evidence>
<dbReference type="InterPro" id="IPR000182">
    <property type="entry name" value="GNAT_dom"/>
</dbReference>
<dbReference type="RefSeq" id="WP_091811679.1">
    <property type="nucleotide sequence ID" value="NZ_FNNE01000002.1"/>
</dbReference>
<keyword evidence="2" id="KW-0808">Transferase</keyword>
<dbReference type="STRING" id="488533.SAMN04487960_102328"/>
<dbReference type="InterPro" id="IPR016181">
    <property type="entry name" value="Acyl_CoA_acyltransferase"/>
</dbReference>
<dbReference type="EMBL" id="FNNE01000002">
    <property type="protein sequence ID" value="SDW38472.1"/>
    <property type="molecule type" value="Genomic_DNA"/>
</dbReference>
<dbReference type="Proteomes" id="UP000199675">
    <property type="component" value="Unassembled WGS sequence"/>
</dbReference>
<dbReference type="PANTHER" id="PTHR43792:SF1">
    <property type="entry name" value="N-ACETYLTRANSFERASE DOMAIN-CONTAINING PROTEIN"/>
    <property type="match status" value="1"/>
</dbReference>
<dbReference type="Pfam" id="PF13302">
    <property type="entry name" value="Acetyltransf_3"/>
    <property type="match status" value="1"/>
</dbReference>
<evidence type="ECO:0000259" key="1">
    <source>
        <dbReference type="PROSITE" id="PS51186"/>
    </source>
</evidence>
<gene>
    <name evidence="2" type="ORF">SAMN04487960_102328</name>
</gene>
<dbReference type="SUPFAM" id="SSF55729">
    <property type="entry name" value="Acyl-CoA N-acyltransferases (Nat)"/>
    <property type="match status" value="1"/>
</dbReference>
<dbReference type="PANTHER" id="PTHR43792">
    <property type="entry name" value="GNAT FAMILY, PUTATIVE (AFU_ORTHOLOGUE AFUA_3G00765)-RELATED-RELATED"/>
    <property type="match status" value="1"/>
</dbReference>
<dbReference type="GO" id="GO:0016747">
    <property type="term" value="F:acyltransferase activity, transferring groups other than amino-acyl groups"/>
    <property type="evidence" value="ECO:0007669"/>
    <property type="project" value="InterPro"/>
</dbReference>
<evidence type="ECO:0000313" key="2">
    <source>
        <dbReference type="EMBL" id="SDW38472.1"/>
    </source>
</evidence>
<dbReference type="InterPro" id="IPR051531">
    <property type="entry name" value="N-acetyltransferase"/>
</dbReference>
<protein>
    <submittedName>
        <fullName evidence="2">Protein N-acetyltransferase, RimJ/RimL family</fullName>
    </submittedName>
</protein>
<keyword evidence="3" id="KW-1185">Reference proteome</keyword>
<accession>A0A1H2T3Q7</accession>
<reference evidence="2 3" key="1">
    <citation type="submission" date="2016-10" db="EMBL/GenBank/DDBJ databases">
        <authorList>
            <person name="de Groot N.N."/>
        </authorList>
    </citation>
    <scope>NUCLEOTIDE SEQUENCE [LARGE SCALE GENOMIC DNA]</scope>
    <source>
        <strain evidence="2 3">CGMCC 1.7059</strain>
    </source>
</reference>
<feature type="domain" description="N-acetyltransferase" evidence="1">
    <location>
        <begin position="9"/>
        <end position="170"/>
    </location>
</feature>
<dbReference type="AlphaFoldDB" id="A0A1H2T3Q7"/>
<name>A0A1H2T3Q7_9GAMM</name>
<dbReference type="OrthoDB" id="9801656at2"/>
<sequence>MFIAETDRLILRPLGYDDLADLADILADPEVMRYSLRGVCDRAATLRFIDWCVACYRSHGLGPWALLGRSGGELLGFCGLGPEPVGEREEINLGYRLARRYWHQGFATEAVDAVLTHGFQAQRVESVVAIIEPGNVASLRVVEKAGFGDYRMEAFHDQPARMYRMSVEQWRQLGKPLSRLGRRPSAVVNPGQEAD</sequence>
<proteinExistence type="predicted"/>
<dbReference type="Gene3D" id="3.40.630.30">
    <property type="match status" value="1"/>
</dbReference>